<keyword evidence="1" id="KW-1133">Transmembrane helix</keyword>
<keyword evidence="1" id="KW-0812">Transmembrane</keyword>
<sequence length="166" mass="19043">LNPLGEVPEGAQVAVTLSKLFTTILGEWMYPLFMLVAFFAMFSTSYTVMDGFPRTFGEAWRIIRGQKLDSPQQKPVAYWIFMGFLSISALIVIFVFKNRPVELVLVAGVITFLLSPVYYLLNYYCVTRLIKDKELRPNQINRMLAILGIIAMTFGSIIYIYLQYIK</sequence>
<feature type="transmembrane region" description="Helical" evidence="1">
    <location>
        <begin position="28"/>
        <end position="48"/>
    </location>
</feature>
<keyword evidence="1" id="KW-0472">Membrane</keyword>
<dbReference type="Gene3D" id="1.20.1740.10">
    <property type="entry name" value="Amino acid/polyamine transporter I"/>
    <property type="match status" value="1"/>
</dbReference>
<accession>X0SXZ1</accession>
<evidence type="ECO:0000313" key="2">
    <source>
        <dbReference type="EMBL" id="GAF86068.1"/>
    </source>
</evidence>
<protein>
    <recommendedName>
        <fullName evidence="3">Amino acid transporter transmembrane domain-containing protein</fullName>
    </recommendedName>
</protein>
<organism evidence="2">
    <name type="scientific">marine sediment metagenome</name>
    <dbReference type="NCBI Taxonomy" id="412755"/>
    <lineage>
        <taxon>unclassified sequences</taxon>
        <taxon>metagenomes</taxon>
        <taxon>ecological metagenomes</taxon>
    </lineage>
</organism>
<feature type="non-terminal residue" evidence="2">
    <location>
        <position position="1"/>
    </location>
</feature>
<comment type="caution">
    <text evidence="2">The sequence shown here is derived from an EMBL/GenBank/DDBJ whole genome shotgun (WGS) entry which is preliminary data.</text>
</comment>
<dbReference type="AlphaFoldDB" id="X0SXZ1"/>
<feature type="transmembrane region" description="Helical" evidence="1">
    <location>
        <begin position="76"/>
        <end position="97"/>
    </location>
</feature>
<gene>
    <name evidence="2" type="ORF">S01H1_28666</name>
</gene>
<dbReference type="EMBL" id="BARS01017531">
    <property type="protein sequence ID" value="GAF86068.1"/>
    <property type="molecule type" value="Genomic_DNA"/>
</dbReference>
<evidence type="ECO:0008006" key="3">
    <source>
        <dbReference type="Google" id="ProtNLM"/>
    </source>
</evidence>
<proteinExistence type="predicted"/>
<evidence type="ECO:0000256" key="1">
    <source>
        <dbReference type="SAM" id="Phobius"/>
    </source>
</evidence>
<feature type="transmembrane region" description="Helical" evidence="1">
    <location>
        <begin position="142"/>
        <end position="162"/>
    </location>
</feature>
<name>X0SXZ1_9ZZZZ</name>
<reference evidence="2" key="1">
    <citation type="journal article" date="2014" name="Front. Microbiol.">
        <title>High frequency of phylogenetically diverse reductive dehalogenase-homologous genes in deep subseafloor sedimentary metagenomes.</title>
        <authorList>
            <person name="Kawai M."/>
            <person name="Futagami T."/>
            <person name="Toyoda A."/>
            <person name="Takaki Y."/>
            <person name="Nishi S."/>
            <person name="Hori S."/>
            <person name="Arai W."/>
            <person name="Tsubouchi T."/>
            <person name="Morono Y."/>
            <person name="Uchiyama I."/>
            <person name="Ito T."/>
            <person name="Fujiyama A."/>
            <person name="Inagaki F."/>
            <person name="Takami H."/>
        </authorList>
    </citation>
    <scope>NUCLEOTIDE SEQUENCE</scope>
    <source>
        <strain evidence="2">Expedition CK06-06</strain>
    </source>
</reference>
<feature type="transmembrane region" description="Helical" evidence="1">
    <location>
        <begin position="103"/>
        <end position="121"/>
    </location>
</feature>